<evidence type="ECO:0000313" key="4">
    <source>
        <dbReference type="Proteomes" id="UP000199199"/>
    </source>
</evidence>
<accession>A0A1I6PQ34</accession>
<dbReference type="OrthoDB" id="210990at2157"/>
<keyword evidence="3" id="KW-0560">Oxidoreductase</keyword>
<protein>
    <submittedName>
        <fullName evidence="3">Catechol 2,3-dioxygenase</fullName>
    </submittedName>
</protein>
<dbReference type="Proteomes" id="UP000199199">
    <property type="component" value="Unassembled WGS sequence"/>
</dbReference>
<feature type="domain" description="VOC" evidence="2">
    <location>
        <begin position="20"/>
        <end position="145"/>
    </location>
</feature>
<dbReference type="EMBL" id="FOZS01000001">
    <property type="protein sequence ID" value="SFS42333.1"/>
    <property type="molecule type" value="Genomic_DNA"/>
</dbReference>
<keyword evidence="3" id="KW-0223">Dioxygenase</keyword>
<dbReference type="InterPro" id="IPR052537">
    <property type="entry name" value="Extradiol_RC_dioxygenase"/>
</dbReference>
<reference evidence="4" key="1">
    <citation type="submission" date="2016-10" db="EMBL/GenBank/DDBJ databases">
        <authorList>
            <person name="Varghese N."/>
            <person name="Submissions S."/>
        </authorList>
    </citation>
    <scope>NUCLEOTIDE SEQUENCE [LARGE SCALE GENOMIC DNA]</scope>
    <source>
        <strain evidence="4">DSM 22427</strain>
    </source>
</reference>
<gene>
    <name evidence="3" type="ORF">SAMN04488556_0715</name>
</gene>
<evidence type="ECO:0000256" key="1">
    <source>
        <dbReference type="SAM" id="MobiDB-lite"/>
    </source>
</evidence>
<evidence type="ECO:0000259" key="2">
    <source>
        <dbReference type="PROSITE" id="PS51819"/>
    </source>
</evidence>
<dbReference type="InterPro" id="IPR037523">
    <property type="entry name" value="VOC_core"/>
</dbReference>
<dbReference type="PROSITE" id="PS51819">
    <property type="entry name" value="VOC"/>
    <property type="match status" value="1"/>
</dbReference>
<name>A0A1I6PQ34_9EURY</name>
<dbReference type="GO" id="GO:0051213">
    <property type="term" value="F:dioxygenase activity"/>
    <property type="evidence" value="ECO:0007669"/>
    <property type="project" value="UniProtKB-KW"/>
</dbReference>
<dbReference type="RefSeq" id="WP_050050202.1">
    <property type="nucleotide sequence ID" value="NZ_FOZS01000001.1"/>
</dbReference>
<organism evidence="3 4">
    <name type="scientific">Halostagnicola kamekurae</name>
    <dbReference type="NCBI Taxonomy" id="619731"/>
    <lineage>
        <taxon>Archaea</taxon>
        <taxon>Methanobacteriati</taxon>
        <taxon>Methanobacteriota</taxon>
        <taxon>Stenosarchaea group</taxon>
        <taxon>Halobacteria</taxon>
        <taxon>Halobacteriales</taxon>
        <taxon>Natrialbaceae</taxon>
        <taxon>Halostagnicola</taxon>
    </lineage>
</organism>
<dbReference type="CDD" id="cd06587">
    <property type="entry name" value="VOC"/>
    <property type="match status" value="1"/>
</dbReference>
<dbReference type="PANTHER" id="PTHR36110">
    <property type="entry name" value="RING-CLEAVING DIOXYGENASE MHQE-RELATED"/>
    <property type="match status" value="1"/>
</dbReference>
<evidence type="ECO:0000313" key="3">
    <source>
        <dbReference type="EMBL" id="SFS42333.1"/>
    </source>
</evidence>
<dbReference type="AlphaFoldDB" id="A0A1I6PQ34"/>
<dbReference type="Pfam" id="PF00903">
    <property type="entry name" value="Glyoxalase"/>
    <property type="match status" value="1"/>
</dbReference>
<dbReference type="InterPro" id="IPR004360">
    <property type="entry name" value="Glyas_Fos-R_dOase_dom"/>
</dbReference>
<dbReference type="InterPro" id="IPR029068">
    <property type="entry name" value="Glyas_Bleomycin-R_OHBP_Dase"/>
</dbReference>
<dbReference type="SUPFAM" id="SSF54593">
    <property type="entry name" value="Glyoxalase/Bleomycin resistance protein/Dihydroxybiphenyl dioxygenase"/>
    <property type="match status" value="1"/>
</dbReference>
<feature type="region of interest" description="Disordered" evidence="1">
    <location>
        <begin position="1"/>
        <end position="20"/>
    </location>
</feature>
<sequence>MTDEPEITATPPDSPISVTGTDHITLIGSNEEDTIEYYRDLLGMPLVLRQPNLDDPNSTHLFFDTGDGRIITFFVTDDRQSDHRPLRNQVGSVHHLSFSIDAEEFVEIRDALEESRYGYNEFDRGIFHSLYTRDHNGLTIELSADKYEIPDDRRGEVLATTQRIREEDGSEFAEDRHLAAALEELGLDAEPADLPDAPTGAGI</sequence>
<dbReference type="PANTHER" id="PTHR36110:SF4">
    <property type="entry name" value="RING-CLEAVING DIOXYGENASE MHQA-RELATED"/>
    <property type="match status" value="1"/>
</dbReference>
<dbReference type="Gene3D" id="3.10.180.10">
    <property type="entry name" value="2,3-Dihydroxybiphenyl 1,2-Dioxygenase, domain 1"/>
    <property type="match status" value="1"/>
</dbReference>
<keyword evidence="4" id="KW-1185">Reference proteome</keyword>
<proteinExistence type="predicted"/>